<keyword evidence="2" id="KW-0808">Transferase</keyword>
<dbReference type="SMART" id="SM00072">
    <property type="entry name" value="GuKc"/>
    <property type="match status" value="1"/>
</dbReference>
<dbReference type="GO" id="GO:0004385">
    <property type="term" value="F:GMP kinase activity"/>
    <property type="evidence" value="ECO:0007669"/>
    <property type="project" value="UniProtKB-EC"/>
</dbReference>
<evidence type="ECO:0000313" key="2">
    <source>
        <dbReference type="EMBL" id="TLD01311.1"/>
    </source>
</evidence>
<dbReference type="InterPro" id="IPR008144">
    <property type="entry name" value="Guanylate_kin-like_dom"/>
</dbReference>
<dbReference type="Proteomes" id="UP000306509">
    <property type="component" value="Unassembled WGS sequence"/>
</dbReference>
<dbReference type="RefSeq" id="WP_044296092.1">
    <property type="nucleotide sequence ID" value="NZ_CABMJZ010000065.1"/>
</dbReference>
<protein>
    <submittedName>
        <fullName evidence="2">Guanylate kinase</fullName>
        <ecNumber evidence="2">2.7.4.8</ecNumber>
    </submittedName>
</protein>
<comment type="caution">
    <text evidence="2">The sequence shown here is derived from an EMBL/GenBank/DDBJ whole genome shotgun (WGS) entry which is preliminary data.</text>
</comment>
<feature type="domain" description="Guanylate kinase-like" evidence="1">
    <location>
        <begin position="2"/>
        <end position="193"/>
    </location>
</feature>
<dbReference type="AlphaFoldDB" id="A0A4U8Q8R8"/>
<dbReference type="InterPro" id="IPR008145">
    <property type="entry name" value="GK/Ca_channel_bsu"/>
</dbReference>
<dbReference type="EMBL" id="QGQD01000041">
    <property type="protein sequence ID" value="TLD01311.1"/>
    <property type="molecule type" value="Genomic_DNA"/>
</dbReference>
<keyword evidence="3" id="KW-1185">Reference proteome</keyword>
<dbReference type="Pfam" id="PF00625">
    <property type="entry name" value="Guanylate_kin"/>
    <property type="match status" value="1"/>
</dbReference>
<dbReference type="OrthoDB" id="1033810at2"/>
<dbReference type="SUPFAM" id="SSF52540">
    <property type="entry name" value="P-loop containing nucleoside triphosphate hydrolases"/>
    <property type="match status" value="1"/>
</dbReference>
<dbReference type="STRING" id="180332.GCA_000797495_02236"/>
<reference evidence="2 3" key="1">
    <citation type="journal article" date="2019" name="Anaerobe">
        <title>Detection of Robinsoniella peoriensis in multiple bone samples of a trauma patient.</title>
        <authorList>
            <person name="Schrottner P."/>
            <person name="Hartwich K."/>
            <person name="Bunk B."/>
            <person name="Schober I."/>
            <person name="Helbig S."/>
            <person name="Rudolph W.W."/>
            <person name="Gunzer F."/>
        </authorList>
    </citation>
    <scope>NUCLEOTIDE SEQUENCE [LARGE SCALE GENOMIC DNA]</scope>
    <source>
        <strain evidence="2 3">DSM 106044</strain>
    </source>
</reference>
<evidence type="ECO:0000259" key="1">
    <source>
        <dbReference type="PROSITE" id="PS50052"/>
    </source>
</evidence>
<dbReference type="InterPro" id="IPR027417">
    <property type="entry name" value="P-loop_NTPase"/>
</dbReference>
<dbReference type="PROSITE" id="PS50052">
    <property type="entry name" value="GUANYLATE_KINASE_2"/>
    <property type="match status" value="1"/>
</dbReference>
<dbReference type="PROSITE" id="PS00856">
    <property type="entry name" value="GUANYLATE_KINASE_1"/>
    <property type="match status" value="1"/>
</dbReference>
<dbReference type="Gene3D" id="3.40.50.300">
    <property type="entry name" value="P-loop containing nucleotide triphosphate hydrolases"/>
    <property type="match status" value="1"/>
</dbReference>
<accession>A0A4U8Q8R8</accession>
<gene>
    <name evidence="2" type="primary">gmk_2</name>
    <name evidence="2" type="ORF">DSM106044_01796</name>
</gene>
<evidence type="ECO:0000313" key="3">
    <source>
        <dbReference type="Proteomes" id="UP000306509"/>
    </source>
</evidence>
<sequence>MGKIFYIMGKSATGKDTIFKEVLKNKKLHLKNVILYTSRPIRAKEKDGVEYHFVDEARLLELKNAGKVIEMRSYDTIHGIWSYATVDDGQFHLDHENFLAIGTLESFEKMKAYFGDEKVVPIYIEVADDNRLERALRRERKQEQPKYEELCRRFLADAQDFSEENIAKAGITKRFVNDTDREACMNEVVDYIYDIVK</sequence>
<name>A0A4U8Q8R8_9FIRM</name>
<dbReference type="InterPro" id="IPR020590">
    <property type="entry name" value="Guanylate_kinase_CS"/>
</dbReference>
<proteinExistence type="predicted"/>
<organism evidence="2 3">
    <name type="scientific">Robinsoniella peoriensis</name>
    <dbReference type="NCBI Taxonomy" id="180332"/>
    <lineage>
        <taxon>Bacteria</taxon>
        <taxon>Bacillati</taxon>
        <taxon>Bacillota</taxon>
        <taxon>Clostridia</taxon>
        <taxon>Lachnospirales</taxon>
        <taxon>Lachnospiraceae</taxon>
        <taxon>Robinsoniella</taxon>
    </lineage>
</organism>
<dbReference type="EC" id="2.7.4.8" evidence="2"/>
<keyword evidence="2" id="KW-0418">Kinase</keyword>